<keyword evidence="6 13" id="KW-0375">Hydrogen ion transport</keyword>
<dbReference type="InterPro" id="IPR005864">
    <property type="entry name" value="ATP_synth_F0_bsu_bac"/>
</dbReference>
<protein>
    <recommendedName>
        <fullName evidence="13">ATP synthase subunit b</fullName>
    </recommendedName>
    <alternativeName>
        <fullName evidence="13">ATP synthase F(0) sector subunit b</fullName>
    </alternativeName>
    <alternativeName>
        <fullName evidence="13">ATPase subunit I</fullName>
    </alternativeName>
    <alternativeName>
        <fullName evidence="13">F-type ATPase subunit b</fullName>
        <shortName evidence="13">F-ATPase subunit b</shortName>
    </alternativeName>
</protein>
<keyword evidence="4 13" id="KW-0138">CF(0)</keyword>
<keyword evidence="10 13" id="KW-0066">ATP synthesis</keyword>
<evidence type="ECO:0000256" key="7">
    <source>
        <dbReference type="ARBA" id="ARBA00022989"/>
    </source>
</evidence>
<dbReference type="Proteomes" id="UP000075670">
    <property type="component" value="Unassembled WGS sequence"/>
</dbReference>
<dbReference type="RefSeq" id="WP_054937484.1">
    <property type="nucleotide sequence ID" value="NZ_LTBC01000001.1"/>
</dbReference>
<dbReference type="EMBL" id="LTBC01000001">
    <property type="protein sequence ID" value="KYH33615.1"/>
    <property type="molecule type" value="Genomic_DNA"/>
</dbReference>
<comment type="similarity">
    <text evidence="1 13 14">Belongs to the ATPase B chain family.</text>
</comment>
<dbReference type="InterPro" id="IPR028987">
    <property type="entry name" value="ATP_synth_B-like_membr_sf"/>
</dbReference>
<name>A0A151B120_9FIRM</name>
<dbReference type="GO" id="GO:0046933">
    <property type="term" value="F:proton-transporting ATP synthase activity, rotational mechanism"/>
    <property type="evidence" value="ECO:0007669"/>
    <property type="project" value="UniProtKB-UniRule"/>
</dbReference>
<dbReference type="NCBIfam" id="TIGR01144">
    <property type="entry name" value="ATP_synt_b"/>
    <property type="match status" value="1"/>
</dbReference>
<keyword evidence="7 13" id="KW-1133">Transmembrane helix</keyword>
<keyword evidence="17" id="KW-1185">Reference proteome</keyword>
<dbReference type="CDD" id="cd06503">
    <property type="entry name" value="ATP-synt_Fo_b"/>
    <property type="match status" value="1"/>
</dbReference>
<dbReference type="GO" id="GO:0005886">
    <property type="term" value="C:plasma membrane"/>
    <property type="evidence" value="ECO:0007669"/>
    <property type="project" value="UniProtKB-SubCell"/>
</dbReference>
<sequence>MQGIFQALNFSGWTFLFQVINLLVVMGVLYILLYKPLGKILADREAKIEGNLKDAAAAKEKAEQMLTEYQQQLQGARQEAQAILDRANRMAEETRAEIVARAKEEASRALEQARAEIEGEKSKALAAIRSEAATLAVLAAGKVLERTLTPDDQERLAREALAEVERLQ</sequence>
<keyword evidence="8 13" id="KW-0406">Ion transport</keyword>
<evidence type="ECO:0000256" key="9">
    <source>
        <dbReference type="ARBA" id="ARBA00023136"/>
    </source>
</evidence>
<keyword evidence="3 13" id="KW-1003">Cell membrane</keyword>
<reference evidence="16 17" key="1">
    <citation type="submission" date="2016-02" db="EMBL/GenBank/DDBJ databases">
        <title>Genome sequence of Moorella mulderi DSM 14980.</title>
        <authorList>
            <person name="Poehlein A."/>
            <person name="Daniel R."/>
        </authorList>
    </citation>
    <scope>NUCLEOTIDE SEQUENCE [LARGE SCALE GENOMIC DNA]</scope>
    <source>
        <strain evidence="16 17">DSM 14980</strain>
    </source>
</reference>
<evidence type="ECO:0000256" key="14">
    <source>
        <dbReference type="RuleBase" id="RU003848"/>
    </source>
</evidence>
<accession>A0A151B120</accession>
<evidence type="ECO:0000256" key="2">
    <source>
        <dbReference type="ARBA" id="ARBA00022448"/>
    </source>
</evidence>
<dbReference type="GO" id="GO:0012505">
    <property type="term" value="C:endomembrane system"/>
    <property type="evidence" value="ECO:0007669"/>
    <property type="project" value="UniProtKB-SubCell"/>
</dbReference>
<evidence type="ECO:0000313" key="17">
    <source>
        <dbReference type="Proteomes" id="UP000075670"/>
    </source>
</evidence>
<comment type="subunit">
    <text evidence="13">F-type ATPases have 2 components, F(1) - the catalytic core - and F(0) - the membrane proton channel. F(1) has five subunits: alpha(3), beta(3), gamma(1), delta(1), epsilon(1). F(0) has three main subunits: a(1), b(2) and c(10-14). The alpha and beta chains form an alternating ring which encloses part of the gamma chain. F(1) is attached to F(0) by a central stalk formed by the gamma and epsilon chains, while a peripheral stalk is formed by the delta and b chains.</text>
</comment>
<evidence type="ECO:0000256" key="4">
    <source>
        <dbReference type="ARBA" id="ARBA00022547"/>
    </source>
</evidence>
<dbReference type="HAMAP" id="MF_01398">
    <property type="entry name" value="ATP_synth_b_bprime"/>
    <property type="match status" value="1"/>
</dbReference>
<organism evidence="16 17">
    <name type="scientific">Moorella mulderi DSM 14980</name>
    <dbReference type="NCBI Taxonomy" id="1122241"/>
    <lineage>
        <taxon>Bacteria</taxon>
        <taxon>Bacillati</taxon>
        <taxon>Bacillota</taxon>
        <taxon>Clostridia</taxon>
        <taxon>Neomoorellales</taxon>
        <taxon>Neomoorellaceae</taxon>
        <taxon>Neomoorella</taxon>
    </lineage>
</organism>
<dbReference type="Gene3D" id="1.20.5.620">
    <property type="entry name" value="F1F0 ATP synthase subunit B, membrane domain"/>
    <property type="match status" value="1"/>
</dbReference>
<dbReference type="OrthoDB" id="9795863at2"/>
<dbReference type="AlphaFoldDB" id="A0A151B120"/>
<keyword evidence="5 13" id="KW-0812">Transmembrane</keyword>
<dbReference type="GO" id="GO:0045259">
    <property type="term" value="C:proton-transporting ATP synthase complex"/>
    <property type="evidence" value="ECO:0007669"/>
    <property type="project" value="UniProtKB-KW"/>
</dbReference>
<evidence type="ECO:0000256" key="11">
    <source>
        <dbReference type="ARBA" id="ARBA00025198"/>
    </source>
</evidence>
<keyword evidence="15" id="KW-0175">Coiled coil</keyword>
<dbReference type="InterPro" id="IPR050059">
    <property type="entry name" value="ATP_synthase_B_chain"/>
</dbReference>
<evidence type="ECO:0000313" key="16">
    <source>
        <dbReference type="EMBL" id="KYH33615.1"/>
    </source>
</evidence>
<dbReference type="InterPro" id="IPR002146">
    <property type="entry name" value="ATP_synth_b/b'su_bac/chlpt"/>
</dbReference>
<dbReference type="PANTHER" id="PTHR33445">
    <property type="entry name" value="ATP SYNTHASE SUBUNIT B', CHLOROPLASTIC"/>
    <property type="match status" value="1"/>
</dbReference>
<dbReference type="GO" id="GO:0046961">
    <property type="term" value="F:proton-transporting ATPase activity, rotational mechanism"/>
    <property type="evidence" value="ECO:0007669"/>
    <property type="project" value="TreeGrafter"/>
</dbReference>
<keyword evidence="9 13" id="KW-0472">Membrane</keyword>
<dbReference type="SUPFAM" id="SSF81573">
    <property type="entry name" value="F1F0 ATP synthase subunit B, membrane domain"/>
    <property type="match status" value="1"/>
</dbReference>
<comment type="subcellular location">
    <subcellularLocation>
        <location evidence="13">Cell membrane</location>
        <topology evidence="13">Single-pass membrane protein</topology>
    </subcellularLocation>
    <subcellularLocation>
        <location evidence="12">Endomembrane system</location>
        <topology evidence="12">Single-pass membrane protein</topology>
    </subcellularLocation>
</comment>
<evidence type="ECO:0000256" key="1">
    <source>
        <dbReference type="ARBA" id="ARBA00005513"/>
    </source>
</evidence>
<evidence type="ECO:0000256" key="10">
    <source>
        <dbReference type="ARBA" id="ARBA00023310"/>
    </source>
</evidence>
<evidence type="ECO:0000256" key="3">
    <source>
        <dbReference type="ARBA" id="ARBA00022475"/>
    </source>
</evidence>
<dbReference type="Pfam" id="PF00430">
    <property type="entry name" value="ATP-synt_B"/>
    <property type="match status" value="1"/>
</dbReference>
<feature type="coiled-coil region" evidence="15">
    <location>
        <begin position="45"/>
        <end position="123"/>
    </location>
</feature>
<keyword evidence="2 13" id="KW-0813">Transport</keyword>
<comment type="caution">
    <text evidence="16">The sequence shown here is derived from an EMBL/GenBank/DDBJ whole genome shotgun (WGS) entry which is preliminary data.</text>
</comment>
<proteinExistence type="inferred from homology"/>
<evidence type="ECO:0000256" key="15">
    <source>
        <dbReference type="SAM" id="Coils"/>
    </source>
</evidence>
<evidence type="ECO:0000256" key="8">
    <source>
        <dbReference type="ARBA" id="ARBA00023065"/>
    </source>
</evidence>
<comment type="function">
    <text evidence="11 13">F(1)F(0) ATP synthase produces ATP from ADP in the presence of a proton or sodium gradient. F-type ATPases consist of two structural domains, F(1) containing the extramembraneous catalytic core and F(0) containing the membrane proton channel, linked together by a central stalk and a peripheral stalk. During catalysis, ATP synthesis in the catalytic domain of F(1) is coupled via a rotary mechanism of the central stalk subunits to proton translocation.</text>
</comment>
<dbReference type="PATRIC" id="fig|1122241.3.peg.348"/>
<gene>
    <name evidence="13 16" type="primary">atpF</name>
    <name evidence="16" type="ORF">MOMUL_03210</name>
</gene>
<evidence type="ECO:0000256" key="6">
    <source>
        <dbReference type="ARBA" id="ARBA00022781"/>
    </source>
</evidence>
<evidence type="ECO:0000256" key="5">
    <source>
        <dbReference type="ARBA" id="ARBA00022692"/>
    </source>
</evidence>
<evidence type="ECO:0000256" key="13">
    <source>
        <dbReference type="HAMAP-Rule" id="MF_01398"/>
    </source>
</evidence>
<evidence type="ECO:0000256" key="12">
    <source>
        <dbReference type="ARBA" id="ARBA00037847"/>
    </source>
</evidence>
<feature type="transmembrane region" description="Helical" evidence="13">
    <location>
        <begin position="12"/>
        <end position="34"/>
    </location>
</feature>
<comment type="function">
    <text evidence="13">Component of the F(0) channel, it forms part of the peripheral stalk, linking F(1) to F(0).</text>
</comment>
<dbReference type="PANTHER" id="PTHR33445:SF1">
    <property type="entry name" value="ATP SYNTHASE SUBUNIT B"/>
    <property type="match status" value="1"/>
</dbReference>